<sequence>MQWNIKPSTLFFDYDGTLHQCLDIYAPAFRQTYRELVLKGYAAPRSFTDSEISQWLGQPAADMWNSFMPWLPEKIRDDASRQIGHIMVSMTLNGKAALYPHVTDTLNCLKKSGYHLIFLSNCKHSYMMAHRKAFCLDNYFSGFHCIEDYGFSSKWEMYHQIRNQYPLSHVIIGDRNSDFEIGTRFGLPSIGCTYGYGTEEEYKNASIKIHCISQLKELLL</sequence>
<evidence type="ECO:0000313" key="2">
    <source>
        <dbReference type="Proteomes" id="UP001652442"/>
    </source>
</evidence>
<accession>A0ABT2TLN0</accession>
<proteinExistence type="predicted"/>
<dbReference type="InterPro" id="IPR041492">
    <property type="entry name" value="HAD_2"/>
</dbReference>
<dbReference type="InterPro" id="IPR036412">
    <property type="entry name" value="HAD-like_sf"/>
</dbReference>
<dbReference type="RefSeq" id="WP_158425438.1">
    <property type="nucleotide sequence ID" value="NZ_JAOQJQ010000004.1"/>
</dbReference>
<dbReference type="Pfam" id="PF13419">
    <property type="entry name" value="HAD_2"/>
    <property type="match status" value="1"/>
</dbReference>
<evidence type="ECO:0000313" key="1">
    <source>
        <dbReference type="EMBL" id="MCU6762731.1"/>
    </source>
</evidence>
<dbReference type="Proteomes" id="UP001652442">
    <property type="component" value="Unassembled WGS sequence"/>
</dbReference>
<dbReference type="Gene3D" id="3.40.50.1000">
    <property type="entry name" value="HAD superfamily/HAD-like"/>
    <property type="match status" value="1"/>
</dbReference>
<dbReference type="Gene3D" id="1.10.150.240">
    <property type="entry name" value="Putative phosphatase, domain 2"/>
    <property type="match status" value="1"/>
</dbReference>
<dbReference type="PANTHER" id="PTHR43434">
    <property type="entry name" value="PHOSPHOGLYCOLATE PHOSPHATASE"/>
    <property type="match status" value="1"/>
</dbReference>
<gene>
    <name evidence="1" type="ORF">OCV88_10335</name>
</gene>
<dbReference type="SFLD" id="SFLDG01129">
    <property type="entry name" value="C1.5:_HAD__Beta-PGM__Phosphata"/>
    <property type="match status" value="1"/>
</dbReference>
<name>A0ABT2TLN0_9FIRM</name>
<keyword evidence="2" id="KW-1185">Reference proteome</keyword>
<dbReference type="EMBL" id="JAOQJQ010000004">
    <property type="protein sequence ID" value="MCU6762731.1"/>
    <property type="molecule type" value="Genomic_DNA"/>
</dbReference>
<organism evidence="1 2">
    <name type="scientific">Brotonthovivens ammoniilytica</name>
    <dbReference type="NCBI Taxonomy" id="2981725"/>
    <lineage>
        <taxon>Bacteria</taxon>
        <taxon>Bacillati</taxon>
        <taxon>Bacillota</taxon>
        <taxon>Clostridia</taxon>
        <taxon>Lachnospirales</taxon>
        <taxon>Lachnospiraceae</taxon>
        <taxon>Brotonthovivens</taxon>
    </lineage>
</organism>
<dbReference type="InterPro" id="IPR023198">
    <property type="entry name" value="PGP-like_dom2"/>
</dbReference>
<reference evidence="1 2" key="1">
    <citation type="journal article" date="2021" name="ISME Commun">
        <title>Automated analysis of genomic sequences facilitates high-throughput and comprehensive description of bacteria.</title>
        <authorList>
            <person name="Hitch T.C.A."/>
        </authorList>
    </citation>
    <scope>NUCLEOTIDE SEQUENCE [LARGE SCALE GENOMIC DNA]</scope>
    <source>
        <strain evidence="1 2">Sanger_109</strain>
    </source>
</reference>
<protein>
    <submittedName>
        <fullName evidence="1">HAD hydrolase-like protein</fullName>
    </submittedName>
</protein>
<dbReference type="SUPFAM" id="SSF56784">
    <property type="entry name" value="HAD-like"/>
    <property type="match status" value="1"/>
</dbReference>
<comment type="caution">
    <text evidence="1">The sequence shown here is derived from an EMBL/GenBank/DDBJ whole genome shotgun (WGS) entry which is preliminary data.</text>
</comment>
<dbReference type="PANTHER" id="PTHR43434:SF1">
    <property type="entry name" value="PHOSPHOGLYCOLATE PHOSPHATASE"/>
    <property type="match status" value="1"/>
</dbReference>
<dbReference type="InterPro" id="IPR050155">
    <property type="entry name" value="HAD-like_hydrolase_sf"/>
</dbReference>
<dbReference type="InterPro" id="IPR023214">
    <property type="entry name" value="HAD_sf"/>
</dbReference>
<dbReference type="SFLD" id="SFLDS00003">
    <property type="entry name" value="Haloacid_Dehalogenase"/>
    <property type="match status" value="1"/>
</dbReference>